<organism evidence="3 4">
    <name type="scientific">Streptomyces monticola</name>
    <dbReference type="NCBI Taxonomy" id="2666263"/>
    <lineage>
        <taxon>Bacteria</taxon>
        <taxon>Bacillati</taxon>
        <taxon>Actinomycetota</taxon>
        <taxon>Actinomycetes</taxon>
        <taxon>Kitasatosporales</taxon>
        <taxon>Streptomycetaceae</taxon>
        <taxon>Streptomyces</taxon>
    </lineage>
</organism>
<proteinExistence type="predicted"/>
<dbReference type="Pfam" id="PF12666">
    <property type="entry name" value="PrgI"/>
    <property type="match status" value="1"/>
</dbReference>
<name>A0ABW2JMX5_9ACTN</name>
<dbReference type="EMBL" id="JBHTCF010000009">
    <property type="protein sequence ID" value="MFC7306781.1"/>
    <property type="molecule type" value="Genomic_DNA"/>
</dbReference>
<gene>
    <name evidence="3" type="ORF">ACFQVC_21435</name>
</gene>
<protein>
    <submittedName>
        <fullName evidence="3">PrgI family protein</fullName>
    </submittedName>
</protein>
<accession>A0ABW2JMX5</accession>
<dbReference type="Proteomes" id="UP001596523">
    <property type="component" value="Unassembled WGS sequence"/>
</dbReference>
<reference evidence="4" key="1">
    <citation type="journal article" date="2019" name="Int. J. Syst. Evol. Microbiol.">
        <title>The Global Catalogue of Microorganisms (GCM) 10K type strain sequencing project: providing services to taxonomists for standard genome sequencing and annotation.</title>
        <authorList>
            <consortium name="The Broad Institute Genomics Platform"/>
            <consortium name="The Broad Institute Genome Sequencing Center for Infectious Disease"/>
            <person name="Wu L."/>
            <person name="Ma J."/>
        </authorList>
    </citation>
    <scope>NUCLEOTIDE SEQUENCE [LARGE SCALE GENOMIC DNA]</scope>
    <source>
        <strain evidence="4">SYNS20</strain>
    </source>
</reference>
<keyword evidence="2" id="KW-0472">Membrane</keyword>
<dbReference type="RefSeq" id="WP_381832492.1">
    <property type="nucleotide sequence ID" value="NZ_JBHTCF010000009.1"/>
</dbReference>
<evidence type="ECO:0000313" key="3">
    <source>
        <dbReference type="EMBL" id="MFC7306781.1"/>
    </source>
</evidence>
<feature type="transmembrane region" description="Helical" evidence="2">
    <location>
        <begin position="58"/>
        <end position="77"/>
    </location>
</feature>
<keyword evidence="2" id="KW-0812">Transmembrane</keyword>
<keyword evidence="4" id="KW-1185">Reference proteome</keyword>
<evidence type="ECO:0000256" key="1">
    <source>
        <dbReference type="SAM" id="MobiDB-lite"/>
    </source>
</evidence>
<evidence type="ECO:0000256" key="2">
    <source>
        <dbReference type="SAM" id="Phobius"/>
    </source>
</evidence>
<dbReference type="InterPro" id="IPR024414">
    <property type="entry name" value="Uncharacterised_PrgI"/>
</dbReference>
<feature type="region of interest" description="Disordered" evidence="1">
    <location>
        <begin position="294"/>
        <end position="319"/>
    </location>
</feature>
<sequence length="319" mass="33651">MSGPNDDSYEHYSVRIPADIEREDRILGPLSARQTAILAVFALVLYGGYWAARPFMAPLAYLVLVTPIAGMGTAIALGRREGLTLDRFLRAGIAHARTPKQRVHAPEGVPPLPDSVRAQFAGAADRPPTAMRMPYEGVTDTGVLDLGRDGQAALATCSTVNLDLRSGAEQHGLTAAFARWLNSLTGPTQILLRSHRINLGPLVDRIHHIAPELPHPALESAARAHASFLTDLAEARDLAARQIVIVTREGRTAGASDAGGRAAQRISEAARGLAAAEIETVVLDAPQAASLVTSACNPDDPSLPGGNEHGAETEEPCSG</sequence>
<evidence type="ECO:0000313" key="4">
    <source>
        <dbReference type="Proteomes" id="UP001596523"/>
    </source>
</evidence>
<feature type="transmembrane region" description="Helical" evidence="2">
    <location>
        <begin position="35"/>
        <end position="52"/>
    </location>
</feature>
<comment type="caution">
    <text evidence="3">The sequence shown here is derived from an EMBL/GenBank/DDBJ whole genome shotgun (WGS) entry which is preliminary data.</text>
</comment>
<keyword evidence="2" id="KW-1133">Transmembrane helix</keyword>